<keyword evidence="3" id="KW-1185">Reference proteome</keyword>
<reference evidence="2 3" key="1">
    <citation type="journal article" date="2024" name="BMC Genomics">
        <title>De novo assembly and annotation of Popillia japonica's genome with initial clues to its potential as an invasive pest.</title>
        <authorList>
            <person name="Cucini C."/>
            <person name="Boschi S."/>
            <person name="Funari R."/>
            <person name="Cardaioli E."/>
            <person name="Iannotti N."/>
            <person name="Marturano G."/>
            <person name="Paoli F."/>
            <person name="Bruttini M."/>
            <person name="Carapelli A."/>
            <person name="Frati F."/>
            <person name="Nardi F."/>
        </authorList>
    </citation>
    <scope>NUCLEOTIDE SEQUENCE [LARGE SCALE GENOMIC DNA]</scope>
    <source>
        <strain evidence="2">DMR45628</strain>
    </source>
</reference>
<comment type="caution">
    <text evidence="2">The sequence shown here is derived from an EMBL/GenBank/DDBJ whole genome shotgun (WGS) entry which is preliminary data.</text>
</comment>
<dbReference type="AlphaFoldDB" id="A0AAW1IB81"/>
<protein>
    <submittedName>
        <fullName evidence="2">Uncharacterized protein</fullName>
    </submittedName>
</protein>
<evidence type="ECO:0000313" key="3">
    <source>
        <dbReference type="Proteomes" id="UP001458880"/>
    </source>
</evidence>
<feature type="region of interest" description="Disordered" evidence="1">
    <location>
        <begin position="22"/>
        <end position="76"/>
    </location>
</feature>
<accession>A0AAW1IB81</accession>
<feature type="compositionally biased region" description="Polar residues" evidence="1">
    <location>
        <begin position="57"/>
        <end position="67"/>
    </location>
</feature>
<proteinExistence type="predicted"/>
<evidence type="ECO:0000256" key="1">
    <source>
        <dbReference type="SAM" id="MobiDB-lite"/>
    </source>
</evidence>
<evidence type="ECO:0000313" key="2">
    <source>
        <dbReference type="EMBL" id="KAK9686425.1"/>
    </source>
</evidence>
<sequence length="119" mass="13289">MSRGNKFLTQAELDYLAENLNLSESEDEYENLGDDSNYLPERDEVDEENDVEKTENMPTTLAVSADNSSDEEDVAQETVLPAASMLWTSGQLHIPEESVQFQGSSNLPANVQQLESPYE</sequence>
<name>A0AAW1IB81_POPJA</name>
<feature type="region of interest" description="Disordered" evidence="1">
    <location>
        <begin position="99"/>
        <end position="119"/>
    </location>
</feature>
<feature type="compositionally biased region" description="Acidic residues" evidence="1">
    <location>
        <begin position="24"/>
        <end position="33"/>
    </location>
</feature>
<organism evidence="2 3">
    <name type="scientific">Popillia japonica</name>
    <name type="common">Japanese beetle</name>
    <dbReference type="NCBI Taxonomy" id="7064"/>
    <lineage>
        <taxon>Eukaryota</taxon>
        <taxon>Metazoa</taxon>
        <taxon>Ecdysozoa</taxon>
        <taxon>Arthropoda</taxon>
        <taxon>Hexapoda</taxon>
        <taxon>Insecta</taxon>
        <taxon>Pterygota</taxon>
        <taxon>Neoptera</taxon>
        <taxon>Endopterygota</taxon>
        <taxon>Coleoptera</taxon>
        <taxon>Polyphaga</taxon>
        <taxon>Scarabaeiformia</taxon>
        <taxon>Scarabaeidae</taxon>
        <taxon>Rutelinae</taxon>
        <taxon>Popillia</taxon>
    </lineage>
</organism>
<gene>
    <name evidence="2" type="ORF">QE152_g37194</name>
</gene>
<dbReference type="EMBL" id="JASPKY010000707">
    <property type="protein sequence ID" value="KAK9686425.1"/>
    <property type="molecule type" value="Genomic_DNA"/>
</dbReference>
<dbReference type="Proteomes" id="UP001458880">
    <property type="component" value="Unassembled WGS sequence"/>
</dbReference>